<dbReference type="EMBL" id="KN817642">
    <property type="protein sequence ID" value="KJA15523.1"/>
    <property type="molecule type" value="Genomic_DNA"/>
</dbReference>
<proteinExistence type="predicted"/>
<organism evidence="3 4">
    <name type="scientific">Hypholoma sublateritium (strain FD-334 SS-4)</name>
    <dbReference type="NCBI Taxonomy" id="945553"/>
    <lineage>
        <taxon>Eukaryota</taxon>
        <taxon>Fungi</taxon>
        <taxon>Dikarya</taxon>
        <taxon>Basidiomycota</taxon>
        <taxon>Agaricomycotina</taxon>
        <taxon>Agaricomycetes</taxon>
        <taxon>Agaricomycetidae</taxon>
        <taxon>Agaricales</taxon>
        <taxon>Agaricineae</taxon>
        <taxon>Strophariaceae</taxon>
        <taxon>Hypholoma</taxon>
    </lineage>
</organism>
<sequence length="468" mass="48500">MTLNLRANLPVDDSDSHFAYSTGDWSTLAGSTRQFEGSVHVTNNVGATVAFAYQGQGVVLYATIPGGATGNVAIDVSIDGGSPQTFSATPGSSNVYMDALYQSPTILEFATHTVVVTNKGSASFMFDEAQLFSNDINPSMVDPPVIAKSTTTSQAPTNTTPAQAVQPTSTSISKTSDQSTQSVTTSGTSKAASSPTIITEITTTSISTATSPASSSPTSSFSGTKASLAISTSSTTVVSVGTSTFLSTDSAGGIFTYTNLYTTSLVQSVETGIPVAATSRAAVPIGAIIGIVFGGLAFLFLALLVFLCARRRTRSATEHALLAEKAIKPLAARPFRLSARLHPSPSTRTLAPGEKAALRAQAGEEQGGPSSIANADYSSGSDISPSGDYTYVHNATSSSNLLMRRPSEMATDVGAEMLRRASMTTSSSMYASPISGRREDGPPPYQPSIAARMLDPEGQVQYPNEKGR</sequence>
<feature type="compositionally biased region" description="Polar residues" evidence="1">
    <location>
        <begin position="368"/>
        <end position="379"/>
    </location>
</feature>
<feature type="transmembrane region" description="Helical" evidence="2">
    <location>
        <begin position="285"/>
        <end position="309"/>
    </location>
</feature>
<feature type="region of interest" description="Disordered" evidence="1">
    <location>
        <begin position="143"/>
        <end position="191"/>
    </location>
</feature>
<evidence type="ECO:0000256" key="1">
    <source>
        <dbReference type="SAM" id="MobiDB-lite"/>
    </source>
</evidence>
<protein>
    <recommendedName>
        <fullName evidence="5">Transmembrane protein</fullName>
    </recommendedName>
</protein>
<keyword evidence="2" id="KW-0472">Membrane</keyword>
<feature type="compositionally biased region" description="Low complexity" evidence="1">
    <location>
        <begin position="421"/>
        <end position="432"/>
    </location>
</feature>
<gene>
    <name evidence="3" type="ORF">HYPSUDRAFT_48285</name>
</gene>
<evidence type="ECO:0000313" key="3">
    <source>
        <dbReference type="EMBL" id="KJA15523.1"/>
    </source>
</evidence>
<dbReference type="OrthoDB" id="3265734at2759"/>
<accession>A0A0D2LXA8</accession>
<name>A0A0D2LXA8_HYPSF</name>
<feature type="region of interest" description="Disordered" evidence="1">
    <location>
        <begin position="421"/>
        <end position="468"/>
    </location>
</feature>
<evidence type="ECO:0000313" key="4">
    <source>
        <dbReference type="Proteomes" id="UP000054270"/>
    </source>
</evidence>
<dbReference type="Gene3D" id="2.60.120.260">
    <property type="entry name" value="Galactose-binding domain-like"/>
    <property type="match status" value="1"/>
</dbReference>
<dbReference type="Proteomes" id="UP000054270">
    <property type="component" value="Unassembled WGS sequence"/>
</dbReference>
<keyword evidence="4" id="KW-1185">Reference proteome</keyword>
<feature type="compositionally biased region" description="Low complexity" evidence="1">
    <location>
        <begin position="150"/>
        <end position="191"/>
    </location>
</feature>
<keyword evidence="2" id="KW-0812">Transmembrane</keyword>
<evidence type="ECO:0008006" key="5">
    <source>
        <dbReference type="Google" id="ProtNLM"/>
    </source>
</evidence>
<keyword evidence="2" id="KW-1133">Transmembrane helix</keyword>
<feature type="region of interest" description="Disordered" evidence="1">
    <location>
        <begin position="358"/>
        <end position="379"/>
    </location>
</feature>
<evidence type="ECO:0000256" key="2">
    <source>
        <dbReference type="SAM" id="Phobius"/>
    </source>
</evidence>
<dbReference type="AlphaFoldDB" id="A0A0D2LXA8"/>
<reference evidence="4" key="1">
    <citation type="submission" date="2014-04" db="EMBL/GenBank/DDBJ databases">
        <title>Evolutionary Origins and Diversification of the Mycorrhizal Mutualists.</title>
        <authorList>
            <consortium name="DOE Joint Genome Institute"/>
            <consortium name="Mycorrhizal Genomics Consortium"/>
            <person name="Kohler A."/>
            <person name="Kuo A."/>
            <person name="Nagy L.G."/>
            <person name="Floudas D."/>
            <person name="Copeland A."/>
            <person name="Barry K.W."/>
            <person name="Cichocki N."/>
            <person name="Veneault-Fourrey C."/>
            <person name="LaButti K."/>
            <person name="Lindquist E.A."/>
            <person name="Lipzen A."/>
            <person name="Lundell T."/>
            <person name="Morin E."/>
            <person name="Murat C."/>
            <person name="Riley R."/>
            <person name="Ohm R."/>
            <person name="Sun H."/>
            <person name="Tunlid A."/>
            <person name="Henrissat B."/>
            <person name="Grigoriev I.V."/>
            <person name="Hibbett D.S."/>
            <person name="Martin F."/>
        </authorList>
    </citation>
    <scope>NUCLEOTIDE SEQUENCE [LARGE SCALE GENOMIC DNA]</scope>
    <source>
        <strain evidence="4">FD-334 SS-4</strain>
    </source>
</reference>